<feature type="region of interest" description="Disordered" evidence="1">
    <location>
        <begin position="1"/>
        <end position="62"/>
    </location>
</feature>
<name>A0ABD6AAK9_9EURY</name>
<evidence type="ECO:0000256" key="1">
    <source>
        <dbReference type="SAM" id="MobiDB-lite"/>
    </source>
</evidence>
<dbReference type="EMBL" id="JBHTBF010000002">
    <property type="protein sequence ID" value="MFC7317210.1"/>
    <property type="molecule type" value="Genomic_DNA"/>
</dbReference>
<sequence>MSDETTPAIAPGGAPEAGESTATDHPNARRDVGAATPHGDRVEEKGDETAGRTGAEGGGPGE</sequence>
<feature type="compositionally biased region" description="Basic and acidic residues" evidence="1">
    <location>
        <begin position="26"/>
        <end position="50"/>
    </location>
</feature>
<dbReference type="AlphaFoldDB" id="A0ABD6AAK9"/>
<comment type="caution">
    <text evidence="2">The sequence shown here is derived from an EMBL/GenBank/DDBJ whole genome shotgun (WGS) entry which is preliminary data.</text>
</comment>
<dbReference type="GeneID" id="79316135"/>
<accession>A0ABD6AAK9</accession>
<gene>
    <name evidence="2" type="ORF">ACFQPE_10430</name>
</gene>
<keyword evidence="3" id="KW-1185">Reference proteome</keyword>
<feature type="compositionally biased region" description="Low complexity" evidence="1">
    <location>
        <begin position="1"/>
        <end position="23"/>
    </location>
</feature>
<dbReference type="RefSeq" id="WP_276303537.1">
    <property type="nucleotide sequence ID" value="NZ_CP119992.1"/>
</dbReference>
<protein>
    <submittedName>
        <fullName evidence="2">Uncharacterized protein</fullName>
    </submittedName>
</protein>
<evidence type="ECO:0000313" key="2">
    <source>
        <dbReference type="EMBL" id="MFC7317210.1"/>
    </source>
</evidence>
<proteinExistence type="predicted"/>
<evidence type="ECO:0000313" key="3">
    <source>
        <dbReference type="Proteomes" id="UP001596547"/>
    </source>
</evidence>
<organism evidence="2 3">
    <name type="scientific">Halomarina halobia</name>
    <dbReference type="NCBI Taxonomy" id="3033386"/>
    <lineage>
        <taxon>Archaea</taxon>
        <taxon>Methanobacteriati</taxon>
        <taxon>Methanobacteriota</taxon>
        <taxon>Stenosarchaea group</taxon>
        <taxon>Halobacteria</taxon>
        <taxon>Halobacteriales</taxon>
        <taxon>Natronomonadaceae</taxon>
        <taxon>Halomarina</taxon>
    </lineage>
</organism>
<dbReference type="Proteomes" id="UP001596547">
    <property type="component" value="Unassembled WGS sequence"/>
</dbReference>
<reference evidence="2 3" key="1">
    <citation type="journal article" date="2019" name="Int. J. Syst. Evol. Microbiol.">
        <title>The Global Catalogue of Microorganisms (GCM) 10K type strain sequencing project: providing services to taxonomists for standard genome sequencing and annotation.</title>
        <authorList>
            <consortium name="The Broad Institute Genomics Platform"/>
            <consortium name="The Broad Institute Genome Sequencing Center for Infectious Disease"/>
            <person name="Wu L."/>
            <person name="Ma J."/>
        </authorList>
    </citation>
    <scope>NUCLEOTIDE SEQUENCE [LARGE SCALE GENOMIC DNA]</scope>
    <source>
        <strain evidence="2 3">PSR21</strain>
    </source>
</reference>